<feature type="compositionally biased region" description="Basic and acidic residues" evidence="6">
    <location>
        <begin position="899"/>
        <end position="919"/>
    </location>
</feature>
<evidence type="ECO:0000256" key="4">
    <source>
        <dbReference type="PROSITE-ProRule" id="PRU00108"/>
    </source>
</evidence>
<feature type="region of interest" description="Disordered" evidence="6">
    <location>
        <begin position="853"/>
        <end position="1026"/>
    </location>
</feature>
<comment type="caution">
    <text evidence="8">The sequence shown here is derived from an EMBL/GenBank/DDBJ whole genome shotgun (WGS) entry which is preliminary data.</text>
</comment>
<keyword evidence="2 4" id="KW-0371">Homeobox</keyword>
<feature type="region of interest" description="Disordered" evidence="6">
    <location>
        <begin position="1"/>
        <end position="57"/>
    </location>
</feature>
<feature type="compositionally biased region" description="Polar residues" evidence="6">
    <location>
        <begin position="476"/>
        <end position="495"/>
    </location>
</feature>
<dbReference type="Proteomes" id="UP000827284">
    <property type="component" value="Unassembled WGS sequence"/>
</dbReference>
<feature type="compositionally biased region" description="Polar residues" evidence="6">
    <location>
        <begin position="683"/>
        <end position="703"/>
    </location>
</feature>
<dbReference type="GO" id="GO:0000978">
    <property type="term" value="F:RNA polymerase II cis-regulatory region sequence-specific DNA binding"/>
    <property type="evidence" value="ECO:0007669"/>
    <property type="project" value="TreeGrafter"/>
</dbReference>
<evidence type="ECO:0000259" key="7">
    <source>
        <dbReference type="PROSITE" id="PS50071"/>
    </source>
</evidence>
<dbReference type="InterPro" id="IPR017970">
    <property type="entry name" value="Homeobox_CS"/>
</dbReference>
<feature type="compositionally biased region" description="Low complexity" evidence="6">
    <location>
        <begin position="886"/>
        <end position="895"/>
    </location>
</feature>
<feature type="compositionally biased region" description="Polar residues" evidence="6">
    <location>
        <begin position="7"/>
        <end position="18"/>
    </location>
</feature>
<dbReference type="InterPro" id="IPR051000">
    <property type="entry name" value="Homeobox_DNA-bind_prot"/>
</dbReference>
<dbReference type="PROSITE" id="PS50071">
    <property type="entry name" value="HOMEOBOX_2"/>
    <property type="match status" value="1"/>
</dbReference>
<feature type="compositionally biased region" description="Polar residues" evidence="6">
    <location>
        <begin position="922"/>
        <end position="931"/>
    </location>
</feature>
<dbReference type="AlphaFoldDB" id="A0A9P3H3Q8"/>
<feature type="region of interest" description="Disordered" evidence="6">
    <location>
        <begin position="97"/>
        <end position="154"/>
    </location>
</feature>
<protein>
    <recommendedName>
        <fullName evidence="7">Homeobox domain-containing protein</fullName>
    </recommendedName>
</protein>
<feature type="compositionally biased region" description="Polar residues" evidence="6">
    <location>
        <begin position="333"/>
        <end position="356"/>
    </location>
</feature>
<evidence type="ECO:0000256" key="1">
    <source>
        <dbReference type="ARBA" id="ARBA00023125"/>
    </source>
</evidence>
<dbReference type="CDD" id="cd00086">
    <property type="entry name" value="homeodomain"/>
    <property type="match status" value="1"/>
</dbReference>
<dbReference type="InterPro" id="IPR009057">
    <property type="entry name" value="Homeodomain-like_sf"/>
</dbReference>
<evidence type="ECO:0000313" key="9">
    <source>
        <dbReference type="Proteomes" id="UP000827284"/>
    </source>
</evidence>
<comment type="subcellular location">
    <subcellularLocation>
        <location evidence="4 5">Nucleus</location>
    </subcellularLocation>
</comment>
<evidence type="ECO:0000313" key="8">
    <source>
        <dbReference type="EMBL" id="GJJ69570.1"/>
    </source>
</evidence>
<proteinExistence type="predicted"/>
<gene>
    <name evidence="8" type="ORF">EMPS_01917</name>
</gene>
<dbReference type="PROSITE" id="PS00027">
    <property type="entry name" value="HOMEOBOX_1"/>
    <property type="match status" value="1"/>
</dbReference>
<feature type="compositionally biased region" description="Low complexity" evidence="6">
    <location>
        <begin position="456"/>
        <end position="465"/>
    </location>
</feature>
<feature type="compositionally biased region" description="Low complexity" evidence="6">
    <location>
        <begin position="649"/>
        <end position="666"/>
    </location>
</feature>
<feature type="compositionally biased region" description="Basic and acidic residues" evidence="6">
    <location>
        <begin position="397"/>
        <end position="409"/>
    </location>
</feature>
<feature type="compositionally biased region" description="Pro residues" evidence="6">
    <location>
        <begin position="31"/>
        <end position="42"/>
    </location>
</feature>
<feature type="compositionally biased region" description="Polar residues" evidence="6">
    <location>
        <begin position="239"/>
        <end position="250"/>
    </location>
</feature>
<dbReference type="SMART" id="SM00389">
    <property type="entry name" value="HOX"/>
    <property type="match status" value="1"/>
</dbReference>
<feature type="region of interest" description="Disordered" evidence="6">
    <location>
        <begin position="383"/>
        <end position="797"/>
    </location>
</feature>
<feature type="compositionally biased region" description="Low complexity" evidence="6">
    <location>
        <begin position="717"/>
        <end position="729"/>
    </location>
</feature>
<feature type="compositionally biased region" description="Polar residues" evidence="6">
    <location>
        <begin position="283"/>
        <end position="294"/>
    </location>
</feature>
<dbReference type="GO" id="GO:0005634">
    <property type="term" value="C:nucleus"/>
    <property type="evidence" value="ECO:0007669"/>
    <property type="project" value="UniProtKB-SubCell"/>
</dbReference>
<feature type="domain" description="Homeobox" evidence="7">
    <location>
        <begin position="787"/>
        <end position="847"/>
    </location>
</feature>
<evidence type="ECO:0000256" key="5">
    <source>
        <dbReference type="RuleBase" id="RU000682"/>
    </source>
</evidence>
<keyword evidence="9" id="KW-1185">Reference proteome</keyword>
<dbReference type="EMBL" id="BQFW01000002">
    <property type="protein sequence ID" value="GJJ69570.1"/>
    <property type="molecule type" value="Genomic_DNA"/>
</dbReference>
<keyword evidence="3 4" id="KW-0539">Nucleus</keyword>
<dbReference type="InterPro" id="IPR001356">
    <property type="entry name" value="HD"/>
</dbReference>
<evidence type="ECO:0000256" key="3">
    <source>
        <dbReference type="ARBA" id="ARBA00023242"/>
    </source>
</evidence>
<evidence type="ECO:0000256" key="6">
    <source>
        <dbReference type="SAM" id="MobiDB-lite"/>
    </source>
</evidence>
<dbReference type="SUPFAM" id="SSF46689">
    <property type="entry name" value="Homeodomain-like"/>
    <property type="match status" value="1"/>
</dbReference>
<dbReference type="OrthoDB" id="6159439at2759"/>
<feature type="compositionally biased region" description="Low complexity" evidence="6">
    <location>
        <begin position="959"/>
        <end position="986"/>
    </location>
</feature>
<dbReference type="GO" id="GO:0030154">
    <property type="term" value="P:cell differentiation"/>
    <property type="evidence" value="ECO:0007669"/>
    <property type="project" value="TreeGrafter"/>
</dbReference>
<dbReference type="Gene3D" id="1.10.10.60">
    <property type="entry name" value="Homeodomain-like"/>
    <property type="match status" value="1"/>
</dbReference>
<accession>A0A9P3H3Q8</accession>
<dbReference type="PANTHER" id="PTHR24324:SF9">
    <property type="entry name" value="HOMEOBOX DOMAIN-CONTAINING PROTEIN"/>
    <property type="match status" value="1"/>
</dbReference>
<reference evidence="8" key="2">
    <citation type="journal article" date="2022" name="Microbiol. Resour. Announc.">
        <title>Whole-Genome Sequence of Entomortierella parvispora E1425, a Mucoromycotan Fungus Associated with Burkholderiaceae-Related Endosymbiotic Bacteria.</title>
        <authorList>
            <person name="Herlambang A."/>
            <person name="Guo Y."/>
            <person name="Takashima Y."/>
            <person name="Narisawa K."/>
            <person name="Ohta H."/>
            <person name="Nishizawa T."/>
        </authorList>
    </citation>
    <scope>NUCLEOTIDE SEQUENCE</scope>
    <source>
        <strain evidence="8">E1425</strain>
    </source>
</reference>
<organism evidence="8 9">
    <name type="scientific">Entomortierella parvispora</name>
    <dbReference type="NCBI Taxonomy" id="205924"/>
    <lineage>
        <taxon>Eukaryota</taxon>
        <taxon>Fungi</taxon>
        <taxon>Fungi incertae sedis</taxon>
        <taxon>Mucoromycota</taxon>
        <taxon>Mortierellomycotina</taxon>
        <taxon>Mortierellomycetes</taxon>
        <taxon>Mortierellales</taxon>
        <taxon>Mortierellaceae</taxon>
        <taxon>Entomortierella</taxon>
    </lineage>
</organism>
<reference evidence="8" key="1">
    <citation type="submission" date="2021-11" db="EMBL/GenBank/DDBJ databases">
        <authorList>
            <person name="Herlambang A."/>
            <person name="Guo Y."/>
            <person name="Takashima Y."/>
            <person name="Nishizawa T."/>
        </authorList>
    </citation>
    <scope>NUCLEOTIDE SEQUENCE</scope>
    <source>
        <strain evidence="8">E1425</strain>
    </source>
</reference>
<sequence>MLRAQTLPRTSTHPTTASPFARPSLKTSPKPSSPLSPTPSFIPSPRAQSPGAGGHNVAHSPTFDWCGIESNCMAKSPQLSYKPTPDSSFDSFPIKGQAIRRSSPHPPLHRTPSPPVRTLEPFSSGDKMVVGETKENSDETVDHGTFKHRQQSTHSRIHISNLLCAVDAVSPPPSTTTATSTPAPWDSRAHPNDPRAVQKNVDPRAVQENVPPPKHYEHNHNNRRHSQQETTTLDHQRSSPEPSWSHQQPWRPTSGAPTPSPSSRSGQSFGESPAYHAGHHEIASTSSHQRQYSYPTREPGPLDRFTPPPPPYQEHGQQRRPSDYGRADFGYNREQTMTGEPLSSTQRSTHSYSVSHFATRPAGGPAGTQRSASMSVIPYHGESYPYPPVRDQAPSLEQRRTEQSRRDYALHQQNYGPYLDASPTQEHAPLLSGTRPSIQPHHPSHPQEYQSPRSPPMSAMHSPPSLYYDRERPSESTRMVGSPLYQSHTARGSFQSEHRRPSHGSVLPSPHPSENFALAAPPKRVYGLDAADAPLPPPLAPSAAFGSRPLHNIPDEREPPEFSQRPTAPYSYSHQDSYERRPSQAQAAYEDDRRDSGPRGSWTRDSSYSRPSDRSRQSIGDPSGYSPTSDPQPPSWYQHYAHAVPLKHPQGQQQRRPSYSSSSSALPRRESEYGGVSRPEASLDSSDQQSRAYGTGSLASVGTGNRRPSGAVGQDMTASTATESTTRASVSHSVHPFDMGASSSGVTSPKEVSPKSENASKPIWSSALGKRDRGVGGQDVDPFVPDDGVKAKRKRANPEQLSVLNAAFERSYFPSTEERHRLSKLTNMCPRTVQIWFQNKRQSVKARTEAMDIAVSNHNGNGGTSNLERRRRGSMAQERAREEQHYQQQQQQNNATLTSERRRTVSHDSHRPTRGEIALDHPSTSSSSPRNNAPLHHHPQEPRYHHQPYHPEHPHPHSSHSYSQHSSQSQSQFQPRSSPQSPLRQSITNASAAGSSDAAMPTLLRGEKRRNSGPLTPSDASIVALQIQPDDRTVDYFSRKRRATIARMEHPQQSH</sequence>
<dbReference type="GO" id="GO:0000981">
    <property type="term" value="F:DNA-binding transcription factor activity, RNA polymerase II-specific"/>
    <property type="evidence" value="ECO:0007669"/>
    <property type="project" value="InterPro"/>
</dbReference>
<dbReference type="PANTHER" id="PTHR24324">
    <property type="entry name" value="HOMEOBOX PROTEIN HHEX"/>
    <property type="match status" value="1"/>
</dbReference>
<feature type="region of interest" description="Disordered" evidence="6">
    <location>
        <begin position="170"/>
        <end position="371"/>
    </location>
</feature>
<feature type="compositionally biased region" description="Basic and acidic residues" evidence="6">
    <location>
        <begin position="316"/>
        <end position="326"/>
    </location>
</feature>
<dbReference type="Pfam" id="PF00046">
    <property type="entry name" value="Homeodomain"/>
    <property type="match status" value="1"/>
</dbReference>
<feature type="compositionally biased region" description="Low complexity" evidence="6">
    <location>
        <begin position="251"/>
        <end position="266"/>
    </location>
</feature>
<name>A0A9P3H3Q8_9FUNG</name>
<feature type="compositionally biased region" description="Polar residues" evidence="6">
    <location>
        <begin position="564"/>
        <end position="575"/>
    </location>
</feature>
<feature type="compositionally biased region" description="Low complexity" evidence="6">
    <location>
        <begin position="175"/>
        <end position="184"/>
    </location>
</feature>
<feature type="compositionally biased region" description="Basic and acidic residues" evidence="6">
    <location>
        <begin position="132"/>
        <end position="145"/>
    </location>
</feature>
<keyword evidence="1 4" id="KW-0238">DNA-binding</keyword>
<feature type="DNA-binding region" description="Homeobox" evidence="4">
    <location>
        <begin position="789"/>
        <end position="848"/>
    </location>
</feature>
<evidence type="ECO:0000256" key="2">
    <source>
        <dbReference type="ARBA" id="ARBA00023155"/>
    </source>
</evidence>
<feature type="compositionally biased region" description="Basic and acidic residues" evidence="6">
    <location>
        <begin position="938"/>
        <end position="955"/>
    </location>
</feature>